<dbReference type="OrthoDB" id="5967843at2759"/>
<dbReference type="KEGG" id="adl:AURDEDRAFT_174501"/>
<dbReference type="InterPro" id="IPR027417">
    <property type="entry name" value="P-loop_NTPase"/>
</dbReference>
<keyword evidence="5" id="KW-1185">Reference proteome</keyword>
<gene>
    <name evidence="4" type="ORF">AURDEDRAFT_174501</name>
</gene>
<feature type="coiled-coil region" evidence="2">
    <location>
        <begin position="81"/>
        <end position="138"/>
    </location>
</feature>
<dbReference type="InParanoid" id="J0LG62"/>
<keyword evidence="1" id="KW-0677">Repeat</keyword>
<evidence type="ECO:0000256" key="2">
    <source>
        <dbReference type="SAM" id="Coils"/>
    </source>
</evidence>
<dbReference type="Proteomes" id="UP000006514">
    <property type="component" value="Unassembled WGS sequence"/>
</dbReference>
<evidence type="ECO:0000313" key="4">
    <source>
        <dbReference type="EMBL" id="EJD36450.1"/>
    </source>
</evidence>
<evidence type="ECO:0000313" key="5">
    <source>
        <dbReference type="Proteomes" id="UP000006514"/>
    </source>
</evidence>
<accession>J0LG62</accession>
<dbReference type="EMBL" id="JH687861">
    <property type="protein sequence ID" value="EJD36450.1"/>
    <property type="molecule type" value="Genomic_DNA"/>
</dbReference>
<keyword evidence="2" id="KW-0175">Coiled coil</keyword>
<feature type="domain" description="Nephrocystin 3-like N-terminal" evidence="3">
    <location>
        <begin position="197"/>
        <end position="361"/>
    </location>
</feature>
<name>J0LG62_AURST</name>
<organism evidence="4 5">
    <name type="scientific">Auricularia subglabra (strain TFB-10046 / SS5)</name>
    <name type="common">White-rot fungus</name>
    <name type="synonym">Auricularia delicata (strain TFB10046)</name>
    <dbReference type="NCBI Taxonomy" id="717982"/>
    <lineage>
        <taxon>Eukaryota</taxon>
        <taxon>Fungi</taxon>
        <taxon>Dikarya</taxon>
        <taxon>Basidiomycota</taxon>
        <taxon>Agaricomycotina</taxon>
        <taxon>Agaricomycetes</taxon>
        <taxon>Auriculariales</taxon>
        <taxon>Auriculariaceae</taxon>
        <taxon>Auricularia</taxon>
    </lineage>
</organism>
<dbReference type="InterPro" id="IPR056884">
    <property type="entry name" value="NPHP3-like_N"/>
</dbReference>
<dbReference type="PANTHER" id="PTHR10039:SF17">
    <property type="entry name" value="FUNGAL STAND N-TERMINAL GOODBYE DOMAIN-CONTAINING PROTEIN-RELATED"/>
    <property type="match status" value="1"/>
</dbReference>
<dbReference type="Pfam" id="PF24883">
    <property type="entry name" value="NPHP3_N"/>
    <property type="match status" value="1"/>
</dbReference>
<proteinExistence type="predicted"/>
<evidence type="ECO:0000259" key="3">
    <source>
        <dbReference type="Pfam" id="PF24883"/>
    </source>
</evidence>
<dbReference type="OMA" id="ECHECTE"/>
<sequence>MATDPSQLELLVPILRPIPVIGSSLAAVVAVAVELRRIHLTRVANAEALTEIAERAALLSGSIAQSRQAAEAHAQALSPVVEELYNVVEKTKRRADELRTREEEPPSFWETLCPCFRLSDADKALKSLRNDMDDAFKRFSTDAQIDILSDLAQIRDIVAALQHAQHNGQWDTLRGALRPTDDALYNAHGTPAGCFEGTRQRLLSEIETHVARTEAQHAVVFISGLAGTGKSAIARSVCDRLSATPNVHLLSFFLSAESLARRDAMSVVHTLAFYLARAFPQLLAPLCDAIHKHDGALARPVQEQARILLEEIVAKLAPCSETLVVVIDGADVLDREAALLTALVAFARAAPMRVRIVSTGRPTRALRDFFTSLPSSDAPPPDVRVFRLEDVDMFEVKHDIRTYLRSSLTQAAARHRALSTTGRSLETDVETLATRASGIFLYAAAAVRCLERPGLGGPESCLDGLLHGGPAYSALSAILDIAYSDILRRAIPEPGPSLLKDQARCLLGSLIFIEPRLQTQDIAALLGYRPPEAQALLDLFSAVVSVVGDFPSIFHYTFSEFLQNSARCQDTHLVVDASLQHGILAQRCLDVVRSAIGNNRTALAQGRIATLAADLRRISDSGTHDTRLYAFRVWPRHLSLAGSVTPDLTRALNQFTERSLRTWIDVTLEFDTHSSVQASIRSAIKWCEVWLEFSVAQDNSNPSE</sequence>
<dbReference type="PANTHER" id="PTHR10039">
    <property type="entry name" value="AMELOGENIN"/>
    <property type="match status" value="1"/>
</dbReference>
<protein>
    <recommendedName>
        <fullName evidence="3">Nephrocystin 3-like N-terminal domain-containing protein</fullName>
    </recommendedName>
</protein>
<evidence type="ECO:0000256" key="1">
    <source>
        <dbReference type="ARBA" id="ARBA00022737"/>
    </source>
</evidence>
<dbReference type="AlphaFoldDB" id="J0LG62"/>
<dbReference type="Gene3D" id="3.40.50.300">
    <property type="entry name" value="P-loop containing nucleotide triphosphate hydrolases"/>
    <property type="match status" value="1"/>
</dbReference>
<reference evidence="5" key="1">
    <citation type="journal article" date="2012" name="Science">
        <title>The Paleozoic origin of enzymatic lignin decomposition reconstructed from 31 fungal genomes.</title>
        <authorList>
            <person name="Floudas D."/>
            <person name="Binder M."/>
            <person name="Riley R."/>
            <person name="Barry K."/>
            <person name="Blanchette R.A."/>
            <person name="Henrissat B."/>
            <person name="Martinez A.T."/>
            <person name="Otillar R."/>
            <person name="Spatafora J.W."/>
            <person name="Yadav J.S."/>
            <person name="Aerts A."/>
            <person name="Benoit I."/>
            <person name="Boyd A."/>
            <person name="Carlson A."/>
            <person name="Copeland A."/>
            <person name="Coutinho P.M."/>
            <person name="de Vries R.P."/>
            <person name="Ferreira P."/>
            <person name="Findley K."/>
            <person name="Foster B."/>
            <person name="Gaskell J."/>
            <person name="Glotzer D."/>
            <person name="Gorecki P."/>
            <person name="Heitman J."/>
            <person name="Hesse C."/>
            <person name="Hori C."/>
            <person name="Igarashi K."/>
            <person name="Jurgens J.A."/>
            <person name="Kallen N."/>
            <person name="Kersten P."/>
            <person name="Kohler A."/>
            <person name="Kuees U."/>
            <person name="Kumar T.K.A."/>
            <person name="Kuo A."/>
            <person name="LaButti K."/>
            <person name="Larrondo L.F."/>
            <person name="Lindquist E."/>
            <person name="Ling A."/>
            <person name="Lombard V."/>
            <person name="Lucas S."/>
            <person name="Lundell T."/>
            <person name="Martin R."/>
            <person name="McLaughlin D.J."/>
            <person name="Morgenstern I."/>
            <person name="Morin E."/>
            <person name="Murat C."/>
            <person name="Nagy L.G."/>
            <person name="Nolan M."/>
            <person name="Ohm R.A."/>
            <person name="Patyshakuliyeva A."/>
            <person name="Rokas A."/>
            <person name="Ruiz-Duenas F.J."/>
            <person name="Sabat G."/>
            <person name="Salamov A."/>
            <person name="Samejima M."/>
            <person name="Schmutz J."/>
            <person name="Slot J.C."/>
            <person name="St John F."/>
            <person name="Stenlid J."/>
            <person name="Sun H."/>
            <person name="Sun S."/>
            <person name="Syed K."/>
            <person name="Tsang A."/>
            <person name="Wiebenga A."/>
            <person name="Young D."/>
            <person name="Pisabarro A."/>
            <person name="Eastwood D.C."/>
            <person name="Martin F."/>
            <person name="Cullen D."/>
            <person name="Grigoriev I.V."/>
            <person name="Hibbett D.S."/>
        </authorList>
    </citation>
    <scope>NUCLEOTIDE SEQUENCE [LARGE SCALE GENOMIC DNA]</scope>
    <source>
        <strain evidence="5">TFB10046</strain>
    </source>
</reference>
<dbReference type="SUPFAM" id="SSF52540">
    <property type="entry name" value="P-loop containing nucleoside triphosphate hydrolases"/>
    <property type="match status" value="1"/>
</dbReference>